<reference evidence="2 3" key="1">
    <citation type="journal article" date="2018" name="Front. Plant Sci.">
        <title>Red Clover (Trifolium pratense) and Zigzag Clover (T. medium) - A Picture of Genomic Similarities and Differences.</title>
        <authorList>
            <person name="Dluhosova J."/>
            <person name="Istvanek J."/>
            <person name="Nedelnik J."/>
            <person name="Repkova J."/>
        </authorList>
    </citation>
    <scope>NUCLEOTIDE SEQUENCE [LARGE SCALE GENOMIC DNA]</scope>
    <source>
        <strain evidence="3">cv. 10/8</strain>
        <tissue evidence="2">Leaf</tissue>
    </source>
</reference>
<proteinExistence type="predicted"/>
<dbReference type="AlphaFoldDB" id="A0A392TYI3"/>
<name>A0A392TYI3_9FABA</name>
<dbReference type="Proteomes" id="UP000265520">
    <property type="component" value="Unassembled WGS sequence"/>
</dbReference>
<feature type="region of interest" description="Disordered" evidence="1">
    <location>
        <begin position="1"/>
        <end position="39"/>
    </location>
</feature>
<accession>A0A392TYI3</accession>
<keyword evidence="3" id="KW-1185">Reference proteome</keyword>
<dbReference type="EMBL" id="LXQA010677224">
    <property type="protein sequence ID" value="MCI65514.1"/>
    <property type="molecule type" value="Genomic_DNA"/>
</dbReference>
<evidence type="ECO:0000313" key="2">
    <source>
        <dbReference type="EMBL" id="MCI65514.1"/>
    </source>
</evidence>
<sequence>AQAGVHDQGIVPFAGDDLNRVTNGDTGEDYDNDEQSDSE</sequence>
<feature type="compositionally biased region" description="Acidic residues" evidence="1">
    <location>
        <begin position="26"/>
        <end position="39"/>
    </location>
</feature>
<evidence type="ECO:0000256" key="1">
    <source>
        <dbReference type="SAM" id="MobiDB-lite"/>
    </source>
</evidence>
<protein>
    <submittedName>
        <fullName evidence="2">E3 ubiquitin-protein ligase MARCH6</fullName>
    </submittedName>
</protein>
<organism evidence="2 3">
    <name type="scientific">Trifolium medium</name>
    <dbReference type="NCBI Taxonomy" id="97028"/>
    <lineage>
        <taxon>Eukaryota</taxon>
        <taxon>Viridiplantae</taxon>
        <taxon>Streptophyta</taxon>
        <taxon>Embryophyta</taxon>
        <taxon>Tracheophyta</taxon>
        <taxon>Spermatophyta</taxon>
        <taxon>Magnoliopsida</taxon>
        <taxon>eudicotyledons</taxon>
        <taxon>Gunneridae</taxon>
        <taxon>Pentapetalae</taxon>
        <taxon>rosids</taxon>
        <taxon>fabids</taxon>
        <taxon>Fabales</taxon>
        <taxon>Fabaceae</taxon>
        <taxon>Papilionoideae</taxon>
        <taxon>50 kb inversion clade</taxon>
        <taxon>NPAAA clade</taxon>
        <taxon>Hologalegina</taxon>
        <taxon>IRL clade</taxon>
        <taxon>Trifolieae</taxon>
        <taxon>Trifolium</taxon>
    </lineage>
</organism>
<feature type="non-terminal residue" evidence="2">
    <location>
        <position position="1"/>
    </location>
</feature>
<evidence type="ECO:0000313" key="3">
    <source>
        <dbReference type="Proteomes" id="UP000265520"/>
    </source>
</evidence>
<comment type="caution">
    <text evidence="2">The sequence shown here is derived from an EMBL/GenBank/DDBJ whole genome shotgun (WGS) entry which is preliminary data.</text>
</comment>